<dbReference type="RefSeq" id="WP_165139815.1">
    <property type="nucleotide sequence ID" value="NZ_JAALLT010000002.1"/>
</dbReference>
<dbReference type="GO" id="GO:0016740">
    <property type="term" value="F:transferase activity"/>
    <property type="evidence" value="ECO:0007669"/>
    <property type="project" value="UniProtKB-KW"/>
</dbReference>
<dbReference type="Proteomes" id="UP000473278">
    <property type="component" value="Unassembled WGS sequence"/>
</dbReference>
<evidence type="ECO:0000313" key="3">
    <source>
        <dbReference type="Proteomes" id="UP000473278"/>
    </source>
</evidence>
<protein>
    <submittedName>
        <fullName evidence="2">Glycosyltransferase family 1 protein</fullName>
    </submittedName>
</protein>
<keyword evidence="2" id="KW-0808">Transferase</keyword>
<sequence>MKTLLFLNGSEGCQTGIEDGFKYLLGIDKISELEWFYYTDYANKHTNGKALNEMLKRAETFQPDLVVFFHLGDFQIEKKFLIKLKNIDSKPIIVYDEGDMYGGLAKPIKPQMELIMRHSEVVSIRGLGKFHKQVKKYNEKVIYTPHHNDIHRFDDKENVFKERDHDIVLIGNKVKSRMFNFIRRLPGAKERENFAEMMDAEFPDQFKIYGNGWDSLGTNQGPVDFYKQHEIYENTWITVAYEHYPSIPYYFSNRLPMALMNGSLYVSHYHEGYEKMFPDTDFIFFFKNNDEAIDIIKYILSLGKEELICRSEKARDFALRQYTPQVIWSNFLKNVLSILN</sequence>
<dbReference type="AlphaFoldDB" id="A0A6M1ST07"/>
<evidence type="ECO:0000313" key="2">
    <source>
        <dbReference type="EMBL" id="NGP75922.1"/>
    </source>
</evidence>
<name>A0A6M1ST07_9BACT</name>
<proteinExistence type="predicted"/>
<organism evidence="2 3">
    <name type="scientific">Halalkalibaculum roseum</name>
    <dbReference type="NCBI Taxonomy" id="2709311"/>
    <lineage>
        <taxon>Bacteria</taxon>
        <taxon>Pseudomonadati</taxon>
        <taxon>Balneolota</taxon>
        <taxon>Balneolia</taxon>
        <taxon>Balneolales</taxon>
        <taxon>Balneolaceae</taxon>
        <taxon>Halalkalibaculum</taxon>
    </lineage>
</organism>
<feature type="domain" description="Spore protein YkvP/CgeB glycosyl transferase-like" evidence="1">
    <location>
        <begin position="193"/>
        <end position="332"/>
    </location>
</feature>
<comment type="caution">
    <text evidence="2">The sequence shown here is derived from an EMBL/GenBank/DDBJ whole genome shotgun (WGS) entry which is preliminary data.</text>
</comment>
<evidence type="ECO:0000259" key="1">
    <source>
        <dbReference type="Pfam" id="PF13524"/>
    </source>
</evidence>
<accession>A0A6M1ST07</accession>
<dbReference type="Pfam" id="PF13524">
    <property type="entry name" value="Glyco_trans_1_2"/>
    <property type="match status" value="1"/>
</dbReference>
<reference evidence="2 3" key="1">
    <citation type="submission" date="2020-02" db="EMBL/GenBank/DDBJ databases">
        <title>Balneolaceae bacterium YR4-1, complete genome.</title>
        <authorList>
            <person name="Li Y."/>
            <person name="Wu S."/>
        </authorList>
    </citation>
    <scope>NUCLEOTIDE SEQUENCE [LARGE SCALE GENOMIC DNA]</scope>
    <source>
        <strain evidence="2 3">YR4-1</strain>
    </source>
</reference>
<gene>
    <name evidence="2" type="ORF">G3570_04705</name>
</gene>
<keyword evidence="3" id="KW-1185">Reference proteome</keyword>
<dbReference type="EMBL" id="JAALLT010000002">
    <property type="protein sequence ID" value="NGP75922.1"/>
    <property type="molecule type" value="Genomic_DNA"/>
</dbReference>
<dbReference type="InterPro" id="IPR055259">
    <property type="entry name" value="YkvP/CgeB_Glyco_trans-like"/>
</dbReference>